<reference evidence="11" key="1">
    <citation type="submission" date="2011-08" db="EMBL/GenBank/DDBJ databases">
        <title>The draft genome of Latimeria chalumnae.</title>
        <authorList>
            <person name="Di Palma F."/>
            <person name="Alfoldi J."/>
            <person name="Johnson J."/>
            <person name="Berlin A."/>
            <person name="Gnerre S."/>
            <person name="Jaffe D."/>
            <person name="MacCallum I."/>
            <person name="Young S."/>
            <person name="Walker B.J."/>
            <person name="Lander E."/>
            <person name="Lindblad-Toh K."/>
        </authorList>
    </citation>
    <scope>NUCLEOTIDE SEQUENCE [LARGE SCALE GENOMIC DNA]</scope>
    <source>
        <strain evidence="11">Wild caught</strain>
    </source>
</reference>
<evidence type="ECO:0000256" key="3">
    <source>
        <dbReference type="ARBA" id="ARBA00007618"/>
    </source>
</evidence>
<evidence type="ECO:0000313" key="11">
    <source>
        <dbReference type="Proteomes" id="UP000008672"/>
    </source>
</evidence>
<comment type="similarity">
    <text evidence="3">Belongs to the LDAF1 family.</text>
</comment>
<evidence type="ECO:0000256" key="9">
    <source>
        <dbReference type="SAM" id="Phobius"/>
    </source>
</evidence>
<protein>
    <submittedName>
        <fullName evidence="10">Lipid droplet assembly factor 1</fullName>
    </submittedName>
</protein>
<evidence type="ECO:0000256" key="7">
    <source>
        <dbReference type="ARBA" id="ARBA00022989"/>
    </source>
</evidence>
<dbReference type="STRING" id="7897.ENSLACP00000012519"/>
<dbReference type="EMBL" id="AFYH01163976">
    <property type="status" value="NOT_ANNOTATED_CDS"/>
    <property type="molecule type" value="Genomic_DNA"/>
</dbReference>
<evidence type="ECO:0000313" key="10">
    <source>
        <dbReference type="Ensembl" id="ENSLACP00000012519.1"/>
    </source>
</evidence>
<feature type="transmembrane region" description="Helical" evidence="9">
    <location>
        <begin position="108"/>
        <end position="131"/>
    </location>
</feature>
<evidence type="ECO:0000256" key="5">
    <source>
        <dbReference type="ARBA" id="ARBA00022692"/>
    </source>
</evidence>
<keyword evidence="6" id="KW-0256">Endoplasmic reticulum</keyword>
<dbReference type="EMBL" id="AFYH01163975">
    <property type="status" value="NOT_ANNOTATED_CDS"/>
    <property type="molecule type" value="Genomic_DNA"/>
</dbReference>
<keyword evidence="7 9" id="KW-1133">Transmembrane helix</keyword>
<evidence type="ECO:0000256" key="4">
    <source>
        <dbReference type="ARBA" id="ARBA00022677"/>
    </source>
</evidence>
<evidence type="ECO:0000256" key="8">
    <source>
        <dbReference type="ARBA" id="ARBA00023136"/>
    </source>
</evidence>
<accession>H3AS98</accession>
<gene>
    <name evidence="10" type="primary">LDAF1</name>
</gene>
<feature type="transmembrane region" description="Helical" evidence="9">
    <location>
        <begin position="81"/>
        <end position="102"/>
    </location>
</feature>
<reference evidence="10" key="2">
    <citation type="submission" date="2025-08" db="UniProtKB">
        <authorList>
            <consortium name="Ensembl"/>
        </authorList>
    </citation>
    <scope>IDENTIFICATION</scope>
</reference>
<dbReference type="FunCoup" id="H3AS98">
    <property type="interactions" value="149"/>
</dbReference>
<comment type="subcellular location">
    <subcellularLocation>
        <location evidence="1">Endoplasmic reticulum membrane</location>
        <topology evidence="1">Multi-pass membrane protein</topology>
    </subcellularLocation>
    <subcellularLocation>
        <location evidence="2">Lipid droplet</location>
    </subcellularLocation>
</comment>
<keyword evidence="4" id="KW-0551">Lipid droplet</keyword>
<dbReference type="HOGENOM" id="CLU_142333_0_0_1"/>
<dbReference type="AlphaFoldDB" id="H3AS98"/>
<evidence type="ECO:0000256" key="6">
    <source>
        <dbReference type="ARBA" id="ARBA00022824"/>
    </source>
</evidence>
<dbReference type="GO" id="GO:0005789">
    <property type="term" value="C:endoplasmic reticulum membrane"/>
    <property type="evidence" value="ECO:0007669"/>
    <property type="project" value="UniProtKB-SubCell"/>
</dbReference>
<evidence type="ECO:0000256" key="2">
    <source>
        <dbReference type="ARBA" id="ARBA00004502"/>
    </source>
</evidence>
<reference evidence="10" key="3">
    <citation type="submission" date="2025-09" db="UniProtKB">
        <authorList>
            <consortium name="Ensembl"/>
        </authorList>
    </citation>
    <scope>IDENTIFICATION</scope>
</reference>
<dbReference type="eggNOG" id="ENOG502S3TB">
    <property type="taxonomic scope" value="Eukaryota"/>
</dbReference>
<organism evidence="10 11">
    <name type="scientific">Latimeria chalumnae</name>
    <name type="common">Coelacanth</name>
    <dbReference type="NCBI Taxonomy" id="7897"/>
    <lineage>
        <taxon>Eukaryota</taxon>
        <taxon>Metazoa</taxon>
        <taxon>Chordata</taxon>
        <taxon>Craniata</taxon>
        <taxon>Vertebrata</taxon>
        <taxon>Euteleostomi</taxon>
        <taxon>Coelacanthiformes</taxon>
        <taxon>Coelacanthidae</taxon>
        <taxon>Latimeria</taxon>
    </lineage>
</organism>
<keyword evidence="5 9" id="KW-0812">Transmembrane</keyword>
<proteinExistence type="inferred from homology"/>
<dbReference type="OMA" id="CASRGQM"/>
<dbReference type="PANTHER" id="PTHR14275:SF0">
    <property type="entry name" value="LIPID DROPLET ASSEMBLY FACTOR 1"/>
    <property type="match status" value="1"/>
</dbReference>
<dbReference type="Proteomes" id="UP000008672">
    <property type="component" value="Unassembled WGS sequence"/>
</dbReference>
<dbReference type="InParanoid" id="H3AS98"/>
<keyword evidence="8 9" id="KW-0472">Membrane</keyword>
<dbReference type="Ensembl" id="ENSLACT00000012612.1">
    <property type="protein sequence ID" value="ENSLACP00000012519.1"/>
    <property type="gene ID" value="ENSLACG00000011031.1"/>
</dbReference>
<evidence type="ECO:0000256" key="1">
    <source>
        <dbReference type="ARBA" id="ARBA00004477"/>
    </source>
</evidence>
<dbReference type="Bgee" id="ENSLACG00000011031">
    <property type="expression patterns" value="Expressed in pectoral fin and 6 other cell types or tissues"/>
</dbReference>
<dbReference type="GeneTree" id="ENSGT00390000006420"/>
<dbReference type="PANTHER" id="PTHR14275">
    <property type="entry name" value="PROMETHIN"/>
    <property type="match status" value="1"/>
</dbReference>
<keyword evidence="11" id="KW-1185">Reference proteome</keyword>
<sequence length="134" mass="14551">YEDRSKGKAKGIPELQRRLQTILNNINHNTQVVAFMNSALGKYLDGHPFLALVLLVFIVLSAVPVGLFLSFAVFTSIIGCVGFIFWLGFVLSVGTVVLLSVLCGSAVIAFALSVVLSMSYAVLSSVLNYYYSPR</sequence>
<dbReference type="Pfam" id="PF16015">
    <property type="entry name" value="Promethin"/>
    <property type="match status" value="1"/>
</dbReference>
<name>H3AS98_LATCH</name>
<dbReference type="GO" id="GO:0005811">
    <property type="term" value="C:lipid droplet"/>
    <property type="evidence" value="ECO:0007669"/>
    <property type="project" value="UniProtKB-SubCell"/>
</dbReference>
<dbReference type="InterPro" id="IPR029709">
    <property type="entry name" value="LDAF1"/>
</dbReference>
<feature type="transmembrane region" description="Helical" evidence="9">
    <location>
        <begin position="49"/>
        <end position="74"/>
    </location>
</feature>